<dbReference type="GO" id="GO:0005525">
    <property type="term" value="F:GTP binding"/>
    <property type="evidence" value="ECO:0007669"/>
    <property type="project" value="UniProtKB-KW"/>
</dbReference>
<dbReference type="NCBIfam" id="TIGR02034">
    <property type="entry name" value="CysN"/>
    <property type="match status" value="1"/>
</dbReference>
<dbReference type="SUPFAM" id="SSF50465">
    <property type="entry name" value="EF-Tu/eEF-1alpha/eIF2-gamma C-terminal domain"/>
    <property type="match status" value="1"/>
</dbReference>
<dbReference type="RefSeq" id="WP_068468133.1">
    <property type="nucleotide sequence ID" value="NZ_BJNW01000001.1"/>
</dbReference>
<dbReference type="InterPro" id="IPR009000">
    <property type="entry name" value="Transl_B-barrel_sf"/>
</dbReference>
<evidence type="ECO:0000259" key="7">
    <source>
        <dbReference type="PROSITE" id="PS51722"/>
    </source>
</evidence>
<evidence type="ECO:0000256" key="2">
    <source>
        <dbReference type="ARBA" id="ARBA00022679"/>
    </source>
</evidence>
<dbReference type="AlphaFoldDB" id="A0A4Y4D0G5"/>
<dbReference type="Pfam" id="PF00009">
    <property type="entry name" value="GTP_EFTU"/>
    <property type="match status" value="1"/>
</dbReference>
<dbReference type="EMBL" id="BJNW01000001">
    <property type="protein sequence ID" value="GEC98076.1"/>
    <property type="molecule type" value="Genomic_DNA"/>
</dbReference>
<sequence length="446" mass="47569">MSTENTASLLRIATAGSVDDGKSTLVGRLLHDTKNILVDQLEAIERVSQSRGLDSADLALLTDGLRAEREQGITIDVAYRYFATPARSFILADCPGHVQYTRNTVTGASTADALIVLVDVVHGIVEQTRRHLAVAALLGVPHLIVAVNKIDLVPDARQAFEDLDRDLHALADELGVLDLRTIPVSALRGDNVVEPSEHTPWYGGPSLLGWLESLPDSSQLTRDERFALPVQTVIRPQSAAVSPEFVDYRGYAGQVASGSLAVGDEILVQPAGRRTTVERIDVAGEPAERAVAGQSVTVSLADQIDITRGDLIAAPAGAPSGSKTVEAVVCWLDDEKPLREGQRVLLKHTTRVVRGIVGSLDGRLNLESLAAESVDAFELNDIGRVTVRVAEPLFTAAYTRSHALGSFLLIDPQSGRTQAAGMIQDDSVATPGVLGNLRADAGEWAI</sequence>
<evidence type="ECO:0000256" key="1">
    <source>
        <dbReference type="ARBA" id="ARBA00012391"/>
    </source>
</evidence>
<evidence type="ECO:0000256" key="5">
    <source>
        <dbReference type="ARBA" id="ARBA00022840"/>
    </source>
</evidence>
<dbReference type="InterPro" id="IPR054696">
    <property type="entry name" value="GTP-eEF1A_C"/>
</dbReference>
<dbReference type="InterPro" id="IPR011779">
    <property type="entry name" value="SO4_adenylTrfase_lsu"/>
</dbReference>
<dbReference type="Gene3D" id="2.40.30.10">
    <property type="entry name" value="Translation factors"/>
    <property type="match status" value="2"/>
</dbReference>
<keyword evidence="9" id="KW-1185">Reference proteome</keyword>
<keyword evidence="5" id="KW-0067">ATP-binding</keyword>
<feature type="domain" description="Tr-type G" evidence="7">
    <location>
        <begin position="7"/>
        <end position="220"/>
    </location>
</feature>
<accession>A0A4Y4D0G5</accession>
<dbReference type="CDD" id="cd03695">
    <property type="entry name" value="CysN_NodQ_II"/>
    <property type="match status" value="1"/>
</dbReference>
<dbReference type="InterPro" id="IPR044139">
    <property type="entry name" value="CysN_NoDQ_III"/>
</dbReference>
<evidence type="ECO:0000313" key="8">
    <source>
        <dbReference type="EMBL" id="GEC98076.1"/>
    </source>
</evidence>
<dbReference type="GO" id="GO:0006790">
    <property type="term" value="P:sulfur compound metabolic process"/>
    <property type="evidence" value="ECO:0007669"/>
    <property type="project" value="InterPro"/>
</dbReference>
<dbReference type="InterPro" id="IPR027417">
    <property type="entry name" value="P-loop_NTPase"/>
</dbReference>
<evidence type="ECO:0000313" key="9">
    <source>
        <dbReference type="Proteomes" id="UP000315730"/>
    </source>
</evidence>
<dbReference type="InterPro" id="IPR031157">
    <property type="entry name" value="G_TR_CS"/>
</dbReference>
<dbReference type="PANTHER" id="PTHR23115">
    <property type="entry name" value="TRANSLATION FACTOR"/>
    <property type="match status" value="1"/>
</dbReference>
<gene>
    <name evidence="8" type="ORF">KVA01_02310</name>
</gene>
<dbReference type="InterPro" id="IPR041757">
    <property type="entry name" value="CysN_GTP-bd"/>
</dbReference>
<dbReference type="CDD" id="cd04095">
    <property type="entry name" value="CysN_NoDQ_III"/>
    <property type="match status" value="1"/>
</dbReference>
<comment type="caution">
    <text evidence="8">The sequence shown here is derived from an EMBL/GenBank/DDBJ whole genome shotgun (WGS) entry which is preliminary data.</text>
</comment>
<dbReference type="Pfam" id="PF22594">
    <property type="entry name" value="GTP-eEF1A_C"/>
    <property type="match status" value="1"/>
</dbReference>
<dbReference type="SUPFAM" id="SSF50447">
    <property type="entry name" value="Translation proteins"/>
    <property type="match status" value="1"/>
</dbReference>
<dbReference type="FunFam" id="3.40.50.300:FF:000119">
    <property type="entry name" value="Sulfate adenylyltransferase subunit 1"/>
    <property type="match status" value="1"/>
</dbReference>
<proteinExistence type="predicted"/>
<reference evidence="8 9" key="1">
    <citation type="submission" date="2019-06" db="EMBL/GenBank/DDBJ databases">
        <title>Whole genome shotgun sequence of Kocuria varians NBRC 15358.</title>
        <authorList>
            <person name="Hosoyama A."/>
            <person name="Uohara A."/>
            <person name="Ohji S."/>
            <person name="Ichikawa N."/>
        </authorList>
    </citation>
    <scope>NUCLEOTIDE SEQUENCE [LARGE SCALE GENOMIC DNA]</scope>
    <source>
        <strain evidence="8 9">NBRC 15358</strain>
    </source>
</reference>
<organism evidence="8 9">
    <name type="scientific">Kocuria varians</name>
    <name type="common">Micrococcus varians</name>
    <dbReference type="NCBI Taxonomy" id="1272"/>
    <lineage>
        <taxon>Bacteria</taxon>
        <taxon>Bacillati</taxon>
        <taxon>Actinomycetota</taxon>
        <taxon>Actinomycetes</taxon>
        <taxon>Micrococcales</taxon>
        <taxon>Micrococcaceae</taxon>
        <taxon>Kocuria</taxon>
    </lineage>
</organism>
<dbReference type="OrthoDB" id="9804504at2"/>
<dbReference type="GO" id="GO:0004781">
    <property type="term" value="F:sulfate adenylyltransferase (ATP) activity"/>
    <property type="evidence" value="ECO:0007669"/>
    <property type="project" value="UniProtKB-EC"/>
</dbReference>
<evidence type="ECO:0000256" key="3">
    <source>
        <dbReference type="ARBA" id="ARBA00022695"/>
    </source>
</evidence>
<dbReference type="CDD" id="cd04166">
    <property type="entry name" value="CysN_ATPS"/>
    <property type="match status" value="1"/>
</dbReference>
<dbReference type="PROSITE" id="PS51722">
    <property type="entry name" value="G_TR_2"/>
    <property type="match status" value="1"/>
</dbReference>
<dbReference type="EC" id="2.7.7.4" evidence="1"/>
<dbReference type="InterPro" id="IPR050100">
    <property type="entry name" value="TRAFAC_GTPase_members"/>
</dbReference>
<dbReference type="STRING" id="1272.GCA_900014985_00829"/>
<name>A0A4Y4D0G5_KOCVA</name>
<dbReference type="GO" id="GO:0005524">
    <property type="term" value="F:ATP binding"/>
    <property type="evidence" value="ECO:0007669"/>
    <property type="project" value="UniProtKB-KW"/>
</dbReference>
<keyword evidence="6" id="KW-0342">GTP-binding</keyword>
<dbReference type="InterPro" id="IPR000795">
    <property type="entry name" value="T_Tr_GTP-bd_dom"/>
</dbReference>
<keyword evidence="4" id="KW-0547">Nucleotide-binding</keyword>
<keyword evidence="2 8" id="KW-0808">Transferase</keyword>
<dbReference type="PROSITE" id="PS00301">
    <property type="entry name" value="G_TR_1"/>
    <property type="match status" value="1"/>
</dbReference>
<dbReference type="InterPro" id="IPR009001">
    <property type="entry name" value="Transl_elong_EF1A/Init_IF2_C"/>
</dbReference>
<dbReference type="SUPFAM" id="SSF52540">
    <property type="entry name" value="P-loop containing nucleoside triphosphate hydrolases"/>
    <property type="match status" value="1"/>
</dbReference>
<dbReference type="Gene3D" id="3.40.50.300">
    <property type="entry name" value="P-loop containing nucleotide triphosphate hydrolases"/>
    <property type="match status" value="1"/>
</dbReference>
<dbReference type="GO" id="GO:0003924">
    <property type="term" value="F:GTPase activity"/>
    <property type="evidence" value="ECO:0007669"/>
    <property type="project" value="InterPro"/>
</dbReference>
<evidence type="ECO:0000256" key="6">
    <source>
        <dbReference type="ARBA" id="ARBA00023134"/>
    </source>
</evidence>
<dbReference type="PRINTS" id="PR00315">
    <property type="entry name" value="ELONGATNFCT"/>
</dbReference>
<protein>
    <recommendedName>
        <fullName evidence="1">sulfate adenylyltransferase</fullName>
        <ecNumber evidence="1">2.7.7.4</ecNumber>
    </recommendedName>
</protein>
<dbReference type="InterPro" id="IPR044138">
    <property type="entry name" value="CysN_II"/>
</dbReference>
<dbReference type="Proteomes" id="UP000315730">
    <property type="component" value="Unassembled WGS sequence"/>
</dbReference>
<keyword evidence="3 8" id="KW-0548">Nucleotidyltransferase</keyword>
<evidence type="ECO:0000256" key="4">
    <source>
        <dbReference type="ARBA" id="ARBA00022741"/>
    </source>
</evidence>